<sequence>MHRLGNGKACFLSNSPDILPKPADLKRLLDSANSLSFSQRETMKREYNYVVAGTLLDRSFLSDEMASLCAKLPIYRVKAVTGENSQLKSGVTVTRLRSRRYGCRIFRRCYTVTILFLDFTCCHTETECD</sequence>
<evidence type="ECO:0000313" key="3">
    <source>
        <dbReference type="EMBL" id="KAK2547213.1"/>
    </source>
</evidence>
<evidence type="ECO:0000259" key="2">
    <source>
        <dbReference type="PROSITE" id="PS50869"/>
    </source>
</evidence>
<evidence type="ECO:0000256" key="1">
    <source>
        <dbReference type="ARBA" id="ARBA00023157"/>
    </source>
</evidence>
<evidence type="ECO:0000313" key="4">
    <source>
        <dbReference type="Proteomes" id="UP001249851"/>
    </source>
</evidence>
<feature type="domain" description="BRICHOS" evidence="2">
    <location>
        <begin position="1"/>
        <end position="77"/>
    </location>
</feature>
<keyword evidence="4" id="KW-1185">Reference proteome</keyword>
<dbReference type="Pfam" id="PF04089">
    <property type="entry name" value="BRICHOS"/>
    <property type="match status" value="1"/>
</dbReference>
<gene>
    <name evidence="3" type="ORF">P5673_032942</name>
</gene>
<accession>A0AAD9PQP3</accession>
<name>A0AAD9PQP3_ACRCE</name>
<dbReference type="InterPro" id="IPR007084">
    <property type="entry name" value="BRICHOS_dom"/>
</dbReference>
<dbReference type="Gene3D" id="3.30.390.150">
    <property type="match status" value="1"/>
</dbReference>
<protein>
    <recommendedName>
        <fullName evidence="2">BRICHOS domain-containing protein</fullName>
    </recommendedName>
</protein>
<organism evidence="3 4">
    <name type="scientific">Acropora cervicornis</name>
    <name type="common">Staghorn coral</name>
    <dbReference type="NCBI Taxonomy" id="6130"/>
    <lineage>
        <taxon>Eukaryota</taxon>
        <taxon>Metazoa</taxon>
        <taxon>Cnidaria</taxon>
        <taxon>Anthozoa</taxon>
        <taxon>Hexacorallia</taxon>
        <taxon>Scleractinia</taxon>
        <taxon>Astrocoeniina</taxon>
        <taxon>Acroporidae</taxon>
        <taxon>Acropora</taxon>
    </lineage>
</organism>
<dbReference type="Proteomes" id="UP001249851">
    <property type="component" value="Unassembled WGS sequence"/>
</dbReference>
<dbReference type="EMBL" id="JARQWQ010000203">
    <property type="protein sequence ID" value="KAK2547213.1"/>
    <property type="molecule type" value="Genomic_DNA"/>
</dbReference>
<keyword evidence="1" id="KW-1015">Disulfide bond</keyword>
<reference evidence="3" key="1">
    <citation type="journal article" date="2023" name="G3 (Bethesda)">
        <title>Whole genome assembly and annotation of the endangered Caribbean coral Acropora cervicornis.</title>
        <authorList>
            <person name="Selwyn J.D."/>
            <person name="Vollmer S.V."/>
        </authorList>
    </citation>
    <scope>NUCLEOTIDE SEQUENCE</scope>
    <source>
        <strain evidence="3">K2</strain>
    </source>
</reference>
<proteinExistence type="predicted"/>
<dbReference type="AlphaFoldDB" id="A0AAD9PQP3"/>
<dbReference type="PROSITE" id="PS50869">
    <property type="entry name" value="BRICHOS"/>
    <property type="match status" value="1"/>
</dbReference>
<comment type="caution">
    <text evidence="3">The sequence shown here is derived from an EMBL/GenBank/DDBJ whole genome shotgun (WGS) entry which is preliminary data.</text>
</comment>
<reference evidence="3" key="2">
    <citation type="journal article" date="2023" name="Science">
        <title>Genomic signatures of disease resistance in endangered staghorn corals.</title>
        <authorList>
            <person name="Vollmer S.V."/>
            <person name="Selwyn J.D."/>
            <person name="Despard B.A."/>
            <person name="Roesel C.L."/>
        </authorList>
    </citation>
    <scope>NUCLEOTIDE SEQUENCE</scope>
    <source>
        <strain evidence="3">K2</strain>
    </source>
</reference>